<evidence type="ECO:0000313" key="2">
    <source>
        <dbReference type="Proteomes" id="UP000663918"/>
    </source>
</evidence>
<dbReference type="RefSeq" id="WP_207868698.1">
    <property type="nucleotide sequence ID" value="NZ_CP062222.1"/>
</dbReference>
<dbReference type="KEGG" id="bgoe:IFJ75_13440"/>
<dbReference type="Proteomes" id="UP000663918">
    <property type="component" value="Chromosome"/>
</dbReference>
<protein>
    <submittedName>
        <fullName evidence="1">Uncharacterized protein</fullName>
    </submittedName>
</protein>
<keyword evidence="2" id="KW-1185">Reference proteome</keyword>
<proteinExistence type="predicted"/>
<organism evidence="1 2">
    <name type="scientific">Brevundimonas goettingensis</name>
    <dbReference type="NCBI Taxonomy" id="2774190"/>
    <lineage>
        <taxon>Bacteria</taxon>
        <taxon>Pseudomonadati</taxon>
        <taxon>Pseudomonadota</taxon>
        <taxon>Alphaproteobacteria</taxon>
        <taxon>Caulobacterales</taxon>
        <taxon>Caulobacteraceae</taxon>
        <taxon>Brevundimonas</taxon>
    </lineage>
</organism>
<reference evidence="1" key="1">
    <citation type="submission" date="2020-09" db="EMBL/GenBank/DDBJ databases">
        <title>Brevundimonas sp. LVF2 isolated from a puddle in Goettingen, Germany.</title>
        <authorList>
            <person name="Friedrich I."/>
            <person name="Klassen A."/>
            <person name="Hannes N."/>
            <person name="Schneider D."/>
            <person name="Hertel R."/>
            <person name="Daniel R."/>
        </authorList>
    </citation>
    <scope>NUCLEOTIDE SEQUENCE</scope>
    <source>
        <strain evidence="1">LVF2</strain>
    </source>
</reference>
<name>A0A975C2S5_9CAUL</name>
<accession>A0A975C2S5</accession>
<gene>
    <name evidence="1" type="ORF">IFJ75_13440</name>
</gene>
<evidence type="ECO:0000313" key="1">
    <source>
        <dbReference type="EMBL" id="QTC90276.1"/>
    </source>
</evidence>
<dbReference type="EMBL" id="CP062222">
    <property type="protein sequence ID" value="QTC90276.1"/>
    <property type="molecule type" value="Genomic_DNA"/>
</dbReference>
<sequence length="64" mass="6866">MGMVDQVWRTVETAPLSGKLLEIDAILTRVSDPKDGLSEDEALRAIAAIVSPARSGDIYQKPLG</sequence>
<dbReference type="AlphaFoldDB" id="A0A975C2S5"/>